<dbReference type="Gene3D" id="3.40.50.720">
    <property type="entry name" value="NAD(P)-binding Rossmann-like Domain"/>
    <property type="match status" value="1"/>
</dbReference>
<dbReference type="EMBL" id="LT576035">
    <property type="protein sequence ID" value="SBN39166.1"/>
    <property type="molecule type" value="Genomic_DNA"/>
</dbReference>
<dbReference type="PANTHER" id="PTHR48106:SF18">
    <property type="entry name" value="QUINONE OXIDOREDUCTASE PIG3"/>
    <property type="match status" value="1"/>
</dbReference>
<feature type="domain" description="Enoyl reductase (ER)" evidence="3">
    <location>
        <begin position="11"/>
        <end position="310"/>
    </location>
</feature>
<dbReference type="InterPro" id="IPR013149">
    <property type="entry name" value="ADH-like_C"/>
</dbReference>
<keyword evidence="2" id="KW-0560">Oxidoreductase</keyword>
<evidence type="ECO:0000256" key="2">
    <source>
        <dbReference type="ARBA" id="ARBA00023002"/>
    </source>
</evidence>
<dbReference type="SUPFAM" id="SSF50129">
    <property type="entry name" value="GroES-like"/>
    <property type="match status" value="1"/>
</dbReference>
<dbReference type="Pfam" id="PF00107">
    <property type="entry name" value="ADH_zinc_N"/>
    <property type="match status" value="1"/>
</dbReference>
<dbReference type="PANTHER" id="PTHR48106">
    <property type="entry name" value="QUINONE OXIDOREDUCTASE PIG3-RELATED"/>
    <property type="match status" value="1"/>
</dbReference>
<proteinExistence type="predicted"/>
<evidence type="ECO:0000313" key="4">
    <source>
        <dbReference type="EMBL" id="SBN39166.1"/>
    </source>
</evidence>
<dbReference type="Pfam" id="PF08240">
    <property type="entry name" value="ADH_N"/>
    <property type="match status" value="1"/>
</dbReference>
<sequence length="314" mass="33109">MMLAMVLDHPGGADTFRPEERPIPEATATHSVLEVMAFGVNHADLITRAGGSPDVRFPRVIGIEAVGRVHATSPASGLEVGQRVVTLMGGLGRDFDGTYQEYALVPNSQLYPVGIEMAWNRLATIPESFYTALGSLDRMHLTAGDALLIRGGTSSVGLAAMQLAKSFGVRVTSTTRSPGKIARLEALGADEVLVDAGTLPGTERFDGVLELVGAATLDDSMGHAAPRGCVVVTGGLGGQWTVPDFDPFSIRGYLTNFQSTEVNPALLRHMLTLVAQQGLSLPIVGEFPLPDVGRAHEALETSTEMGKIVVSVAH</sequence>
<dbReference type="Gene3D" id="3.90.180.10">
    <property type="entry name" value="Medium-chain alcohol dehydrogenases, catalytic domain"/>
    <property type="match status" value="1"/>
</dbReference>
<dbReference type="InterPro" id="IPR011032">
    <property type="entry name" value="GroES-like_sf"/>
</dbReference>
<accession>A0A2C7YTV0</accession>
<organism evidence="4">
    <name type="scientific">Propionibacterium freudenreichii</name>
    <dbReference type="NCBI Taxonomy" id="1744"/>
    <lineage>
        <taxon>Bacteria</taxon>
        <taxon>Bacillati</taxon>
        <taxon>Actinomycetota</taxon>
        <taxon>Actinomycetes</taxon>
        <taxon>Propionibacteriales</taxon>
        <taxon>Propionibacteriaceae</taxon>
        <taxon>Propionibacterium</taxon>
    </lineage>
</organism>
<dbReference type="InterPro" id="IPR013154">
    <property type="entry name" value="ADH-like_N"/>
</dbReference>
<evidence type="ECO:0000256" key="1">
    <source>
        <dbReference type="ARBA" id="ARBA00022857"/>
    </source>
</evidence>
<dbReference type="InterPro" id="IPR020843">
    <property type="entry name" value="ER"/>
</dbReference>
<name>A0A2C7YTV0_9ACTN</name>
<reference evidence="4" key="1">
    <citation type="submission" date="2016-05" db="EMBL/GenBank/DDBJ databases">
        <authorList>
            <person name="Lavstsen T."/>
            <person name="Jespersen J.S."/>
        </authorList>
    </citation>
    <scope>NUCLEOTIDE SEQUENCE</scope>
    <source>
        <strain evidence="4">PFRJS10</strain>
    </source>
</reference>
<dbReference type="RefSeq" id="WP_258306357.1">
    <property type="nucleotide sequence ID" value="NZ_JASFCT010000012.1"/>
</dbReference>
<keyword evidence="1" id="KW-0521">NADP</keyword>
<dbReference type="GO" id="GO:0070402">
    <property type="term" value="F:NADPH binding"/>
    <property type="evidence" value="ECO:0007669"/>
    <property type="project" value="TreeGrafter"/>
</dbReference>
<dbReference type="GO" id="GO:0016651">
    <property type="term" value="F:oxidoreductase activity, acting on NAD(P)H"/>
    <property type="evidence" value="ECO:0007669"/>
    <property type="project" value="TreeGrafter"/>
</dbReference>
<gene>
    <name evidence="4" type="ORF">PFR_JS10_1523</name>
</gene>
<protein>
    <submittedName>
        <fullName evidence="4">NADPH:quinone reductase and related Zn-dependent oxidoreductase</fullName>
    </submittedName>
</protein>
<dbReference type="InterPro" id="IPR036291">
    <property type="entry name" value="NAD(P)-bd_dom_sf"/>
</dbReference>
<dbReference type="SUPFAM" id="SSF51735">
    <property type="entry name" value="NAD(P)-binding Rossmann-fold domains"/>
    <property type="match status" value="1"/>
</dbReference>
<dbReference type="AlphaFoldDB" id="A0A2C7YTV0"/>
<dbReference type="SMART" id="SM00829">
    <property type="entry name" value="PKS_ER"/>
    <property type="match status" value="1"/>
</dbReference>
<evidence type="ECO:0000259" key="3">
    <source>
        <dbReference type="SMART" id="SM00829"/>
    </source>
</evidence>